<dbReference type="AlphaFoldDB" id="M4SXU0"/>
<keyword evidence="2" id="KW-0812">Transmembrane</keyword>
<organism evidence="4">
    <name type="scientific">Trypanosoma brucei</name>
    <dbReference type="NCBI Taxonomy" id="5691"/>
    <lineage>
        <taxon>Eukaryota</taxon>
        <taxon>Discoba</taxon>
        <taxon>Euglenozoa</taxon>
        <taxon>Kinetoplastea</taxon>
        <taxon>Metakinetoplastina</taxon>
        <taxon>Trypanosomatida</taxon>
        <taxon>Trypanosomatidae</taxon>
        <taxon>Trypanosoma</taxon>
    </lineage>
</organism>
<reference evidence="4" key="1">
    <citation type="submission" date="2013-02" db="EMBL/GenBank/DDBJ databases">
        <authorList>
            <person name="Cross G.A.M."/>
            <person name="Kim H.-S."/>
            <person name="Wickstead B."/>
        </authorList>
    </citation>
    <scope>NUCLEOTIDE SEQUENCE</scope>
    <source>
        <strain evidence="4">Lister 427</strain>
    </source>
</reference>
<accession>M4SXU0</accession>
<feature type="compositionally biased region" description="Polar residues" evidence="1">
    <location>
        <begin position="440"/>
        <end position="451"/>
    </location>
</feature>
<reference evidence="4" key="2">
    <citation type="journal article" date="2014" name="Mol. Biochem. Parasitol.">
        <title>Capturing the variant surface glycoprotein repertoire (the VSGnome) of Trypanosoma brucei Lister 427.</title>
        <authorList>
            <person name="Cross G.A."/>
            <person name="Kim H.S."/>
            <person name="Wickstead B."/>
        </authorList>
    </citation>
    <scope>NUCLEOTIDE SEQUENCE</scope>
    <source>
        <strain evidence="4">Lister 427</strain>
    </source>
</reference>
<dbReference type="VEuPathDB" id="TriTrypDB:Tb427_000607200"/>
<keyword evidence="2" id="KW-1133">Transmembrane helix</keyword>
<feature type="compositionally biased region" description="Basic and acidic residues" evidence="1">
    <location>
        <begin position="419"/>
        <end position="439"/>
    </location>
</feature>
<evidence type="ECO:0000313" key="4">
    <source>
        <dbReference type="EMBL" id="AGH61263.1"/>
    </source>
</evidence>
<dbReference type="VEuPathDB" id="TriTrypDB:Tb11.v5.0913"/>
<proteinExistence type="predicted"/>
<feature type="signal peptide" evidence="3">
    <location>
        <begin position="1"/>
        <end position="20"/>
    </location>
</feature>
<protein>
    <submittedName>
        <fullName evidence="4">Variant surface glycoprotein 810</fullName>
    </submittedName>
</protein>
<evidence type="ECO:0000256" key="1">
    <source>
        <dbReference type="SAM" id="MobiDB-lite"/>
    </source>
</evidence>
<keyword evidence="3" id="KW-0732">Signal</keyword>
<dbReference type="EMBL" id="KC613832">
    <property type="protein sequence ID" value="AGH61263.1"/>
    <property type="molecule type" value="Genomic_DNA"/>
</dbReference>
<sequence length="520" mass="55279">MKPVLLNLAFLQLFATLTAAGTTEAEANAAVSDFCHERVYTEAIITKLNVWLATAKTNVETTTADARKLQLAASRYRNTEKGPGFAALSAIATAKATEAAEELAVKQPSIMLGLEVLTTKMAELATIEALTKTPIAQPITAKNGGSTAVAFSGSVKVCQATVTPKQAAITKCDPTGKKHSEAKAIAEHIEKLTSIAIRSATEVKLPPITLRAELQGTPDASEGVQALSGGPGCHIKSGGTANKASGAGVGLQAPTFATTFTPGSLVFSAIQGSSSQTEQQGTEHDVNLLTPDKKLVAALTGLAGKSIKPITRVAELPEDTILNEEATIDMLEAQQQIEGKELKETDKSKLAKQLFGGEKVKIKEAFFDALTKDGVTIGSGAKEIKGTTEQLSERHFKKAMAYYNTLNLKKTVAASTGDNPKEAEKADAADKTEEKKVGDNKTNATECKASSESNCDKNKCTWDKEKNECKVKEGAVIISAVIRAPLLLAFLLLLNFYELFVGVFLLNFIKFMRLAKIAQF</sequence>
<evidence type="ECO:0000256" key="3">
    <source>
        <dbReference type="SAM" id="SignalP"/>
    </source>
</evidence>
<feature type="region of interest" description="Disordered" evidence="1">
    <location>
        <begin position="414"/>
        <end position="451"/>
    </location>
</feature>
<dbReference type="VEuPathDB" id="TriTrypDB:Tb427_000607300"/>
<dbReference type="SUPFAM" id="SSF58087">
    <property type="entry name" value="Variant surface glycoprotein (N-terminal domain)"/>
    <property type="match status" value="1"/>
</dbReference>
<dbReference type="VEuPathDB" id="TriTrypDB:Tb1125.9.1110"/>
<evidence type="ECO:0000256" key="2">
    <source>
        <dbReference type="SAM" id="Phobius"/>
    </source>
</evidence>
<name>M4SXU0_9TRYP</name>
<keyword evidence="2" id="KW-0472">Membrane</keyword>
<feature type="chain" id="PRO_5004057907" evidence="3">
    <location>
        <begin position="21"/>
        <end position="520"/>
    </location>
</feature>
<feature type="transmembrane region" description="Helical" evidence="2">
    <location>
        <begin position="486"/>
        <end position="509"/>
    </location>
</feature>